<comment type="caution">
    <text evidence="1">The sequence shown here is derived from an EMBL/GenBank/DDBJ whole genome shotgun (WGS) entry which is preliminary data.</text>
</comment>
<dbReference type="Proteomes" id="UP000297703">
    <property type="component" value="Unassembled WGS sequence"/>
</dbReference>
<organism evidence="1 2">
    <name type="scientific">Platysternon megacephalum</name>
    <name type="common">big-headed turtle</name>
    <dbReference type="NCBI Taxonomy" id="55544"/>
    <lineage>
        <taxon>Eukaryota</taxon>
        <taxon>Metazoa</taxon>
        <taxon>Chordata</taxon>
        <taxon>Craniata</taxon>
        <taxon>Vertebrata</taxon>
        <taxon>Euteleostomi</taxon>
        <taxon>Archelosauria</taxon>
        <taxon>Testudinata</taxon>
        <taxon>Testudines</taxon>
        <taxon>Cryptodira</taxon>
        <taxon>Durocryptodira</taxon>
        <taxon>Testudinoidea</taxon>
        <taxon>Platysternidae</taxon>
        <taxon>Platysternon</taxon>
    </lineage>
</organism>
<name>A0A4D9DU16_9SAUR</name>
<keyword evidence="1" id="KW-0418">Kinase</keyword>
<protein>
    <submittedName>
        <fullName evidence="1">Mitogen-activated protein kinase kinase kinase 4</fullName>
    </submittedName>
</protein>
<accession>A0A4D9DU16</accession>
<proteinExistence type="predicted"/>
<evidence type="ECO:0000313" key="2">
    <source>
        <dbReference type="Proteomes" id="UP000297703"/>
    </source>
</evidence>
<sequence>MCLRILQEEMHVKCPAGSVTLWSHVSFLAFLHSLYRDVQPITFVLLMTGEGKQRLIASQVHRDTLAPKESEVLKLQSLKKTARRLERLAPCSSVNSSLSQTRRVMKLYPAMKMQR</sequence>
<keyword evidence="1" id="KW-0808">Transferase</keyword>
<dbReference type="AlphaFoldDB" id="A0A4D9DU16"/>
<dbReference type="EMBL" id="QXTE01000237">
    <property type="protein sequence ID" value="TFK01181.1"/>
    <property type="molecule type" value="Genomic_DNA"/>
</dbReference>
<gene>
    <name evidence="1" type="ORF">DR999_PMT16625</name>
</gene>
<reference evidence="1 2" key="1">
    <citation type="submission" date="2019-04" db="EMBL/GenBank/DDBJ databases">
        <title>Draft genome of the big-headed turtle Platysternon megacephalum.</title>
        <authorList>
            <person name="Gong S."/>
        </authorList>
    </citation>
    <scope>NUCLEOTIDE SEQUENCE [LARGE SCALE GENOMIC DNA]</scope>
    <source>
        <strain evidence="1">DO16091913</strain>
        <tissue evidence="1">Muscle</tissue>
    </source>
</reference>
<reference evidence="1 2" key="2">
    <citation type="submission" date="2019-04" db="EMBL/GenBank/DDBJ databases">
        <title>The genome sequence of big-headed turtle.</title>
        <authorList>
            <person name="Gong S."/>
        </authorList>
    </citation>
    <scope>NUCLEOTIDE SEQUENCE [LARGE SCALE GENOMIC DNA]</scope>
    <source>
        <strain evidence="1">DO16091913</strain>
        <tissue evidence="1">Muscle</tissue>
    </source>
</reference>
<dbReference type="GO" id="GO:0016301">
    <property type="term" value="F:kinase activity"/>
    <property type="evidence" value="ECO:0007669"/>
    <property type="project" value="UniProtKB-KW"/>
</dbReference>
<keyword evidence="2" id="KW-1185">Reference proteome</keyword>
<evidence type="ECO:0000313" key="1">
    <source>
        <dbReference type="EMBL" id="TFK01181.1"/>
    </source>
</evidence>